<gene>
    <name evidence="1" type="ORF">MYCFIDRAFT_83009</name>
</gene>
<keyword evidence="2" id="KW-1185">Reference proteome</keyword>
<evidence type="ECO:0000313" key="1">
    <source>
        <dbReference type="EMBL" id="EME84957.1"/>
    </source>
</evidence>
<dbReference type="HOGENOM" id="CLU_1384706_0_0_1"/>
<organism evidence="1 2">
    <name type="scientific">Pseudocercospora fijiensis (strain CIRAD86)</name>
    <name type="common">Black leaf streak disease fungus</name>
    <name type="synonym">Mycosphaerella fijiensis</name>
    <dbReference type="NCBI Taxonomy" id="383855"/>
    <lineage>
        <taxon>Eukaryota</taxon>
        <taxon>Fungi</taxon>
        <taxon>Dikarya</taxon>
        <taxon>Ascomycota</taxon>
        <taxon>Pezizomycotina</taxon>
        <taxon>Dothideomycetes</taxon>
        <taxon>Dothideomycetidae</taxon>
        <taxon>Mycosphaerellales</taxon>
        <taxon>Mycosphaerellaceae</taxon>
        <taxon>Pseudocercospora</taxon>
    </lineage>
</organism>
<sequence length="197" mass="21798">MDGARPCKPTTGHVPSIISVRLQTPTCPRGGVECQNTHPNIQSYLASVQVDLQIVGHVKAHVFDRQGMVTGESLGMWEECQRYDQNHFGAKLDKIDNYFDNESFESEAEVKIEEAQAVDRICRRGLAAGGMARPSIILLEPGPINSAEHSSASDNAGEKLEKHWKKLGFNAWSYTDPAWLCLSLEDVTWGAEKESLT</sequence>
<dbReference type="KEGG" id="pfj:MYCFIDRAFT_83009"/>
<dbReference type="EMBL" id="KB446557">
    <property type="protein sequence ID" value="EME84957.1"/>
    <property type="molecule type" value="Genomic_DNA"/>
</dbReference>
<proteinExistence type="predicted"/>
<name>M3B6G6_PSEFD</name>
<dbReference type="eggNOG" id="ENOG502T576">
    <property type="taxonomic scope" value="Eukaryota"/>
</dbReference>
<dbReference type="GeneID" id="19342004"/>
<dbReference type="OrthoDB" id="3642764at2759"/>
<dbReference type="VEuPathDB" id="FungiDB:MYCFIDRAFT_83009"/>
<dbReference type="RefSeq" id="XP_007924368.1">
    <property type="nucleotide sequence ID" value="XM_007926177.1"/>
</dbReference>
<accession>M3B6G6</accession>
<reference evidence="1 2" key="1">
    <citation type="journal article" date="2012" name="PLoS Pathog.">
        <title>Diverse lifestyles and strategies of plant pathogenesis encoded in the genomes of eighteen Dothideomycetes fungi.</title>
        <authorList>
            <person name="Ohm R.A."/>
            <person name="Feau N."/>
            <person name="Henrissat B."/>
            <person name="Schoch C.L."/>
            <person name="Horwitz B.A."/>
            <person name="Barry K.W."/>
            <person name="Condon B.J."/>
            <person name="Copeland A.C."/>
            <person name="Dhillon B."/>
            <person name="Glaser F."/>
            <person name="Hesse C.N."/>
            <person name="Kosti I."/>
            <person name="LaButti K."/>
            <person name="Lindquist E.A."/>
            <person name="Lucas S."/>
            <person name="Salamov A.A."/>
            <person name="Bradshaw R.E."/>
            <person name="Ciuffetti L."/>
            <person name="Hamelin R.C."/>
            <person name="Kema G.H.J."/>
            <person name="Lawrence C."/>
            <person name="Scott J.A."/>
            <person name="Spatafora J.W."/>
            <person name="Turgeon B.G."/>
            <person name="de Wit P.J.G.M."/>
            <person name="Zhong S."/>
            <person name="Goodwin S.B."/>
            <person name="Grigoriev I.V."/>
        </authorList>
    </citation>
    <scope>NUCLEOTIDE SEQUENCE [LARGE SCALE GENOMIC DNA]</scope>
    <source>
        <strain evidence="1 2">CIRAD86</strain>
    </source>
</reference>
<protein>
    <submittedName>
        <fullName evidence="1">Uncharacterized protein</fullName>
    </submittedName>
</protein>
<dbReference type="Proteomes" id="UP000016932">
    <property type="component" value="Unassembled WGS sequence"/>
</dbReference>
<evidence type="ECO:0000313" key="2">
    <source>
        <dbReference type="Proteomes" id="UP000016932"/>
    </source>
</evidence>
<dbReference type="AlphaFoldDB" id="M3B6G6"/>